<dbReference type="Pfam" id="PF12927">
    <property type="entry name" value="DUF3835"/>
    <property type="match status" value="1"/>
</dbReference>
<dbReference type="AlphaFoldDB" id="A0A8H6FW12"/>
<sequence length="545" mass="59961">MAENSMKIRDSLADLEKYRLQLEQNIAKLQASLRHWQTWEIEYEGMKEEILELGEVHSCSDLENIGDAQNELLTPKERKLLLLDDRGNVRESQQVIGLLSRRIDYVQQNIRTISSLLNTAQEKYAATQVLSQPEVRNEEGLPLTEIHEELDEEGNVTSSSISEPGQAAPQLLESLRKAGVKDLPSNAEEEGHSVQNPENTQQALSDSKPKADSAELSPNFRGAKGSDSSDVKASEGGKTRNPRKSVSFTADTKTESLLEHKSKTKIPTVKSVDRVIPVDGFPEDEAPRRQPVIPVNESSEDAALRRQMIQYSMSEVNNIVAEINIDDEASNASYSDTGSEEIPDDSSLDEDEDKFGRTKRRVLSDDYLAEMRALEQRLGAKAIQNVGPNAPLEASTLASGQEKVEQRPTQSTSNGVNKALKPPASKGVRFAEELDIQSSPPPPANAPSPTASQSPTQPKPIHANTVIERPYSATSTTPAEPDEFDPALLQQEVKTEYHKMRNRMIQRQGGFTAPEDGAEVPLTEAEGGPKKMSRFKAARLGRGPA</sequence>
<organism evidence="3 4">
    <name type="scientific">Letharia columbiana</name>
    <dbReference type="NCBI Taxonomy" id="112416"/>
    <lineage>
        <taxon>Eukaryota</taxon>
        <taxon>Fungi</taxon>
        <taxon>Dikarya</taxon>
        <taxon>Ascomycota</taxon>
        <taxon>Pezizomycotina</taxon>
        <taxon>Lecanoromycetes</taxon>
        <taxon>OSLEUM clade</taxon>
        <taxon>Lecanoromycetidae</taxon>
        <taxon>Lecanorales</taxon>
        <taxon>Lecanorineae</taxon>
        <taxon>Parmeliaceae</taxon>
        <taxon>Letharia</taxon>
    </lineage>
</organism>
<dbReference type="InterPro" id="IPR039553">
    <property type="entry name" value="Prefoldin-like"/>
</dbReference>
<feature type="region of interest" description="Disordered" evidence="1">
    <location>
        <begin position="184"/>
        <end position="264"/>
    </location>
</feature>
<feature type="compositionally biased region" description="Polar residues" evidence="1">
    <location>
        <begin position="407"/>
        <end position="416"/>
    </location>
</feature>
<feature type="region of interest" description="Disordered" evidence="1">
    <location>
        <begin position="391"/>
        <end position="485"/>
    </location>
</feature>
<reference evidence="3 4" key="1">
    <citation type="journal article" date="2020" name="Genomics">
        <title>Complete, high-quality genomes from long-read metagenomic sequencing of two wolf lichen thalli reveals enigmatic genome architecture.</title>
        <authorList>
            <person name="McKenzie S.K."/>
            <person name="Walston R.F."/>
            <person name="Allen J.L."/>
        </authorList>
    </citation>
    <scope>NUCLEOTIDE SEQUENCE [LARGE SCALE GENOMIC DNA]</scope>
    <source>
        <strain evidence="3">WasteWater2</strain>
    </source>
</reference>
<feature type="compositionally biased region" description="Basic and acidic residues" evidence="1">
    <location>
        <begin position="227"/>
        <end position="238"/>
    </location>
</feature>
<feature type="region of interest" description="Disordered" evidence="1">
    <location>
        <begin position="508"/>
        <end position="545"/>
    </location>
</feature>
<proteinExistence type="predicted"/>
<feature type="compositionally biased region" description="Polar residues" evidence="1">
    <location>
        <begin position="193"/>
        <end position="205"/>
    </location>
</feature>
<dbReference type="Proteomes" id="UP000578531">
    <property type="component" value="Unassembled WGS sequence"/>
</dbReference>
<protein>
    <recommendedName>
        <fullName evidence="2">DUF3835 domain-containing protein</fullName>
    </recommendedName>
</protein>
<dbReference type="GO" id="GO:0003682">
    <property type="term" value="F:chromatin binding"/>
    <property type="evidence" value="ECO:0007669"/>
    <property type="project" value="TreeGrafter"/>
</dbReference>
<feature type="domain" description="DUF3835" evidence="2">
    <location>
        <begin position="463"/>
        <end position="540"/>
    </location>
</feature>
<accession>A0A8H6FW12</accession>
<feature type="region of interest" description="Disordered" evidence="1">
    <location>
        <begin position="328"/>
        <end position="358"/>
    </location>
</feature>
<dbReference type="PANTHER" id="PTHR15111:SF0">
    <property type="entry name" value="UNCONVENTIONAL PREFOLDIN RPB5 INTERACTOR 1"/>
    <property type="match status" value="1"/>
</dbReference>
<dbReference type="InterPro" id="IPR052255">
    <property type="entry name" value="RNA_pol_II_subunit5-mediator"/>
</dbReference>
<dbReference type="OrthoDB" id="21413at2759"/>
<comment type="caution">
    <text evidence="3">The sequence shown here is derived from an EMBL/GenBank/DDBJ whole genome shotgun (WGS) entry which is preliminary data.</text>
</comment>
<gene>
    <name evidence="3" type="ORF">HO173_005958</name>
</gene>
<feature type="compositionally biased region" description="Low complexity" evidence="1">
    <location>
        <begin position="447"/>
        <end position="456"/>
    </location>
</feature>
<evidence type="ECO:0000313" key="4">
    <source>
        <dbReference type="Proteomes" id="UP000578531"/>
    </source>
</evidence>
<feature type="compositionally biased region" description="Basic and acidic residues" evidence="1">
    <location>
        <begin position="252"/>
        <end position="261"/>
    </location>
</feature>
<name>A0A8H6FW12_9LECA</name>
<dbReference type="Pfam" id="PF13758">
    <property type="entry name" value="Prefoldin_3"/>
    <property type="match status" value="1"/>
</dbReference>
<evidence type="ECO:0000313" key="3">
    <source>
        <dbReference type="EMBL" id="KAF6235763.1"/>
    </source>
</evidence>
<dbReference type="GeneID" id="59287619"/>
<dbReference type="PANTHER" id="PTHR15111">
    <property type="entry name" value="RNA POLYMERASE II SUBUNIT 5-MEDIATING PROTEIN NNX3"/>
    <property type="match status" value="1"/>
</dbReference>
<dbReference type="GO" id="GO:0003714">
    <property type="term" value="F:transcription corepressor activity"/>
    <property type="evidence" value="ECO:0007669"/>
    <property type="project" value="TreeGrafter"/>
</dbReference>
<dbReference type="GO" id="GO:0000122">
    <property type="term" value="P:negative regulation of transcription by RNA polymerase II"/>
    <property type="evidence" value="ECO:0007669"/>
    <property type="project" value="TreeGrafter"/>
</dbReference>
<dbReference type="RefSeq" id="XP_037165130.1">
    <property type="nucleotide sequence ID" value="XM_037307870.1"/>
</dbReference>
<evidence type="ECO:0000256" key="1">
    <source>
        <dbReference type="SAM" id="MobiDB-lite"/>
    </source>
</evidence>
<keyword evidence="4" id="KW-1185">Reference proteome</keyword>
<dbReference type="EMBL" id="JACCJC010000022">
    <property type="protein sequence ID" value="KAF6235763.1"/>
    <property type="molecule type" value="Genomic_DNA"/>
</dbReference>
<dbReference type="GO" id="GO:0019212">
    <property type="term" value="F:phosphatase inhibitor activity"/>
    <property type="evidence" value="ECO:0007669"/>
    <property type="project" value="TreeGrafter"/>
</dbReference>
<feature type="compositionally biased region" description="Acidic residues" evidence="1">
    <location>
        <begin position="338"/>
        <end position="353"/>
    </location>
</feature>
<evidence type="ECO:0000259" key="2">
    <source>
        <dbReference type="Pfam" id="PF12927"/>
    </source>
</evidence>
<dbReference type="InterPro" id="IPR024325">
    <property type="entry name" value="DUF3835"/>
</dbReference>